<evidence type="ECO:0000256" key="3">
    <source>
        <dbReference type="PIRSR" id="PIRSR602401-1"/>
    </source>
</evidence>
<proteinExistence type="inferred from homology"/>
<dbReference type="PRINTS" id="PR00385">
    <property type="entry name" value="P450"/>
</dbReference>
<dbReference type="InterPro" id="IPR017972">
    <property type="entry name" value="Cyt_P450_CS"/>
</dbReference>
<dbReference type="GO" id="GO:0004497">
    <property type="term" value="F:monooxygenase activity"/>
    <property type="evidence" value="ECO:0007669"/>
    <property type="project" value="UniProtKB-KW"/>
</dbReference>
<reference evidence="7 8" key="3">
    <citation type="submission" date="2016-01" db="EMBL/GenBank/DDBJ databases">
        <title>The new phylogeny of the genus Mycobacterium.</title>
        <authorList>
            <person name="Tarcisio F."/>
            <person name="Conor M."/>
            <person name="Antonella G."/>
            <person name="Elisabetta G."/>
            <person name="Giulia F.S."/>
            <person name="Sara T."/>
            <person name="Anna F."/>
            <person name="Clotilde B."/>
            <person name="Roberto B."/>
            <person name="Veronica D.S."/>
            <person name="Fabio R."/>
            <person name="Monica P."/>
            <person name="Olivier J."/>
            <person name="Enrico T."/>
            <person name="Nicola S."/>
        </authorList>
    </citation>
    <scope>NUCLEOTIDE SEQUENCE [LARGE SCALE GENOMIC DNA]</scope>
    <source>
        <strain evidence="7 8">DSM 44626</strain>
    </source>
</reference>
<dbReference type="eggNOG" id="COG2124">
    <property type="taxonomic scope" value="Bacteria"/>
</dbReference>
<dbReference type="InterPro" id="IPR050121">
    <property type="entry name" value="Cytochrome_P450_monoxygenase"/>
</dbReference>
<evidence type="ECO:0000256" key="2">
    <source>
        <dbReference type="ARBA" id="ARBA00010617"/>
    </source>
</evidence>
<dbReference type="AlphaFoldDB" id="A0A024JSL3"/>
<evidence type="ECO:0000256" key="4">
    <source>
        <dbReference type="RuleBase" id="RU000461"/>
    </source>
</evidence>
<dbReference type="PROSITE" id="PS00086">
    <property type="entry name" value="CYTOCHROME_P450"/>
    <property type="match status" value="1"/>
</dbReference>
<dbReference type="CDD" id="cd11053">
    <property type="entry name" value="CYP110-like"/>
    <property type="match status" value="1"/>
</dbReference>
<dbReference type="SUPFAM" id="SSF48264">
    <property type="entry name" value="Cytochrome P450"/>
    <property type="match status" value="1"/>
</dbReference>
<comment type="cofactor">
    <cofactor evidence="1 3">
        <name>heme</name>
        <dbReference type="ChEBI" id="CHEBI:30413"/>
    </cofactor>
</comment>
<reference evidence="6" key="2">
    <citation type="submission" date="2014-04" db="EMBL/GenBank/DDBJ databases">
        <authorList>
            <person name="Xu Y.W."/>
            <person name="Yang Q."/>
        </authorList>
    </citation>
    <scope>NUCLEOTIDE SEQUENCE</scope>
    <source>
        <strain evidence="6">DSM 44626</strain>
    </source>
</reference>
<dbReference type="GO" id="GO:0005506">
    <property type="term" value="F:iron ion binding"/>
    <property type="evidence" value="ECO:0007669"/>
    <property type="project" value="InterPro"/>
</dbReference>
<evidence type="ECO:0000313" key="7">
    <source>
        <dbReference type="EMBL" id="ORW99125.1"/>
    </source>
</evidence>
<evidence type="ECO:0000313" key="8">
    <source>
        <dbReference type="Proteomes" id="UP000193710"/>
    </source>
</evidence>
<keyword evidence="8" id="KW-1185">Reference proteome</keyword>
<keyword evidence="3 4" id="KW-0349">Heme</keyword>
<keyword evidence="4" id="KW-0503">Monooxygenase</keyword>
<dbReference type="InterPro" id="IPR001128">
    <property type="entry name" value="Cyt_P450"/>
</dbReference>
<accession>A0A024JSL3</accession>
<dbReference type="Proteomes" id="UP000193710">
    <property type="component" value="Unassembled WGS sequence"/>
</dbReference>
<reference evidence="6" key="1">
    <citation type="journal article" date="2014" name="Genome Announc.">
        <title>Draft Genome Sequence of Mycobacterium triplex DSM 44626.</title>
        <authorList>
            <person name="Sassi M."/>
            <person name="Croce O."/>
            <person name="Robert C."/>
            <person name="Raoult D."/>
            <person name="Drancourt M."/>
        </authorList>
    </citation>
    <scope>NUCLEOTIDE SEQUENCE [LARGE SCALE GENOMIC DNA]</scope>
    <source>
        <strain evidence="6">DSM 44626</strain>
    </source>
</reference>
<evidence type="ECO:0000313" key="6">
    <source>
        <dbReference type="EMBL" id="CDO86193.1"/>
    </source>
</evidence>
<dbReference type="GO" id="GO:0020037">
    <property type="term" value="F:heme binding"/>
    <property type="evidence" value="ECO:0007669"/>
    <property type="project" value="InterPro"/>
</dbReference>
<comment type="similarity">
    <text evidence="2 4">Belongs to the cytochrome P450 family.</text>
</comment>
<name>A0A024JSL3_9MYCO</name>
<dbReference type="STRING" id="47839.BN973_00534"/>
<dbReference type="PANTHER" id="PTHR24305:SF166">
    <property type="entry name" value="CYTOCHROME P450 12A4, MITOCHONDRIAL-RELATED"/>
    <property type="match status" value="1"/>
</dbReference>
<evidence type="ECO:0000256" key="1">
    <source>
        <dbReference type="ARBA" id="ARBA00001971"/>
    </source>
</evidence>
<dbReference type="PANTHER" id="PTHR24305">
    <property type="entry name" value="CYTOCHROME P450"/>
    <property type="match status" value="1"/>
</dbReference>
<dbReference type="HOGENOM" id="CLU_001570_5_1_11"/>
<dbReference type="OrthoDB" id="7376058at2"/>
<dbReference type="EMBL" id="HG964446">
    <property type="protein sequence ID" value="CDO86193.1"/>
    <property type="molecule type" value="Genomic_DNA"/>
</dbReference>
<protein>
    <submittedName>
        <fullName evidence="6">Cytochrome P450</fullName>
    </submittedName>
</protein>
<dbReference type="Proteomes" id="UP000028880">
    <property type="component" value="Unassembled WGS sequence"/>
</dbReference>
<dbReference type="InterPro" id="IPR036396">
    <property type="entry name" value="Cyt_P450_sf"/>
</dbReference>
<dbReference type="Gene3D" id="1.10.630.10">
    <property type="entry name" value="Cytochrome P450"/>
    <property type="match status" value="1"/>
</dbReference>
<dbReference type="RefSeq" id="WP_036465699.1">
    <property type="nucleotide sequence ID" value="NZ_HG964446.1"/>
</dbReference>
<gene>
    <name evidence="7" type="ORF">AWC29_29545</name>
    <name evidence="6" type="ORF">BN973_00534</name>
</gene>
<feature type="region of interest" description="Disordered" evidence="5">
    <location>
        <begin position="1"/>
        <end position="21"/>
    </location>
</feature>
<feature type="binding site" description="axial binding residue" evidence="3">
    <location>
        <position position="389"/>
    </location>
    <ligand>
        <name>heme</name>
        <dbReference type="ChEBI" id="CHEBI:30413"/>
    </ligand>
    <ligandPart>
        <name>Fe</name>
        <dbReference type="ChEBI" id="CHEBI:18248"/>
    </ligandPart>
</feature>
<dbReference type="EMBL" id="LQPY01000042">
    <property type="protein sequence ID" value="ORW99125.1"/>
    <property type="molecule type" value="Genomic_DNA"/>
</dbReference>
<keyword evidence="3 4" id="KW-0479">Metal-binding</keyword>
<organism evidence="6">
    <name type="scientific">Mycobacterium triplex</name>
    <dbReference type="NCBI Taxonomy" id="47839"/>
    <lineage>
        <taxon>Bacteria</taxon>
        <taxon>Bacillati</taxon>
        <taxon>Actinomycetota</taxon>
        <taxon>Actinomycetes</taxon>
        <taxon>Mycobacteriales</taxon>
        <taxon>Mycobacteriaceae</taxon>
        <taxon>Mycobacterium</taxon>
        <taxon>Mycobacterium simiae complex</taxon>
    </lineage>
</organism>
<keyword evidence="4" id="KW-0560">Oxidoreductase</keyword>
<dbReference type="PRINTS" id="PR00463">
    <property type="entry name" value="EP450I"/>
</dbReference>
<dbReference type="InterPro" id="IPR002401">
    <property type="entry name" value="Cyt_P450_E_grp-I"/>
</dbReference>
<dbReference type="Pfam" id="PF00067">
    <property type="entry name" value="p450"/>
    <property type="match status" value="1"/>
</dbReference>
<sequence>MSQTTPTATDDRLARLPLPPGPRVPGAVQTALFSHRDRITPWLRKRYGDVIAVSVLGRPSVLVCSPELNRSVLGGEPTTFHAGEGRIQGIRNVMGERSVVTTDEAAHQRLRKLLVPPFNGAALRGYRDMMNELAAKEMRRWPIGTPFAAQPRMNAVTLEMMLRVVLGLRQGPQLDALRVPFSRLVSASMAVYAGEVVPQLQRFGPWKRFRQLREGIDDALYAEIRERRGAGNTADRGDVLSQLIATQVDGDRLSDAELRDQMVTLLLAGHETTAITLSWTLHDLAHDQALQDKAIAAVDSGDDKYFEAVIKESMRLHPVFYAVARRLTHDVELGGYRVPAGYTVFAGIGPVQSDPLQHADPHVFRPERFFDGSATAWNWLPFGAGVRRCLGGGFAMMESTAILREVLLNYRLTPGRRRPETARARHVVYVPSHGARIIAHRRTK</sequence>
<keyword evidence="3 4" id="KW-0408">Iron</keyword>
<evidence type="ECO:0000256" key="5">
    <source>
        <dbReference type="SAM" id="MobiDB-lite"/>
    </source>
</evidence>
<dbReference type="GO" id="GO:0016705">
    <property type="term" value="F:oxidoreductase activity, acting on paired donors, with incorporation or reduction of molecular oxygen"/>
    <property type="evidence" value="ECO:0007669"/>
    <property type="project" value="InterPro"/>
</dbReference>